<evidence type="ECO:0000313" key="4">
    <source>
        <dbReference type="Proteomes" id="UP001589628"/>
    </source>
</evidence>
<proteinExistence type="inferred from homology"/>
<dbReference type="RefSeq" id="WP_027314242.1">
    <property type="nucleotide sequence ID" value="NZ_JAUESS010000004.1"/>
</dbReference>
<dbReference type="HAMAP" id="MF_01477">
    <property type="entry name" value="Iojap_RsfS"/>
    <property type="match status" value="1"/>
</dbReference>
<evidence type="ECO:0000256" key="2">
    <source>
        <dbReference type="HAMAP-Rule" id="MF_01477"/>
    </source>
</evidence>
<organism evidence="3 4">
    <name type="scientific">Balneatrix alpica</name>
    <dbReference type="NCBI Taxonomy" id="75684"/>
    <lineage>
        <taxon>Bacteria</taxon>
        <taxon>Pseudomonadati</taxon>
        <taxon>Pseudomonadota</taxon>
        <taxon>Gammaproteobacteria</taxon>
        <taxon>Oceanospirillales</taxon>
        <taxon>Balneatrichaceae</taxon>
        <taxon>Balneatrix</taxon>
    </lineage>
</organism>
<keyword evidence="4" id="KW-1185">Reference proteome</keyword>
<comment type="similarity">
    <text evidence="1 2">Belongs to the Iojap/RsfS family.</text>
</comment>
<dbReference type="EMBL" id="JBHLZN010000004">
    <property type="protein sequence ID" value="MFB9887158.1"/>
    <property type="molecule type" value="Genomic_DNA"/>
</dbReference>
<accession>A0ABV5ZEW0</accession>
<reference evidence="3 4" key="1">
    <citation type="submission" date="2024-09" db="EMBL/GenBank/DDBJ databases">
        <authorList>
            <person name="Sun Q."/>
            <person name="Mori K."/>
        </authorList>
    </citation>
    <scope>NUCLEOTIDE SEQUENCE [LARGE SCALE GENOMIC DNA]</scope>
    <source>
        <strain evidence="3 4">ATCC 51285</strain>
    </source>
</reference>
<dbReference type="InterPro" id="IPR004394">
    <property type="entry name" value="Iojap/RsfS/C7orf30"/>
</dbReference>
<dbReference type="Proteomes" id="UP001589628">
    <property type="component" value="Unassembled WGS sequence"/>
</dbReference>
<dbReference type="Pfam" id="PF02410">
    <property type="entry name" value="RsfS"/>
    <property type="match status" value="1"/>
</dbReference>
<evidence type="ECO:0000256" key="1">
    <source>
        <dbReference type="ARBA" id="ARBA00010574"/>
    </source>
</evidence>
<comment type="function">
    <text evidence="2">Functions as a ribosomal silencing factor. Interacts with ribosomal protein uL14 (rplN), blocking formation of intersubunit bridge B8. Prevents association of the 30S and 50S ribosomal subunits and the formation of functional ribosomes, thus repressing translation.</text>
</comment>
<name>A0ABV5ZEW0_9GAMM</name>
<comment type="subunit">
    <text evidence="2">Interacts with ribosomal protein uL14 (rplN).</text>
</comment>
<evidence type="ECO:0000313" key="3">
    <source>
        <dbReference type="EMBL" id="MFB9887158.1"/>
    </source>
</evidence>
<keyword evidence="2" id="KW-0810">Translation regulation</keyword>
<dbReference type="PANTHER" id="PTHR21043:SF0">
    <property type="entry name" value="MITOCHONDRIAL ASSEMBLY OF RIBOSOMAL LARGE SUBUNIT PROTEIN 1"/>
    <property type="match status" value="1"/>
</dbReference>
<keyword evidence="2" id="KW-0678">Repressor</keyword>
<gene>
    <name evidence="2 3" type="primary">rsfS</name>
    <name evidence="3" type="ORF">ACFFLH_12130</name>
</gene>
<dbReference type="NCBIfam" id="TIGR00090">
    <property type="entry name" value="rsfS_iojap_ybeB"/>
    <property type="match status" value="1"/>
</dbReference>
<comment type="subcellular location">
    <subcellularLocation>
        <location evidence="2">Cytoplasm</location>
    </subcellularLocation>
</comment>
<dbReference type="SUPFAM" id="SSF81301">
    <property type="entry name" value="Nucleotidyltransferase"/>
    <property type="match status" value="1"/>
</dbReference>
<dbReference type="InterPro" id="IPR043519">
    <property type="entry name" value="NT_sf"/>
</dbReference>
<comment type="caution">
    <text evidence="3">The sequence shown here is derived from an EMBL/GenBank/DDBJ whole genome shotgun (WGS) entry which is preliminary data.</text>
</comment>
<sequence length="112" mass="12350">MEIQALLAQVNDLLADMKAKDVKVLDVQGLSTITDYMVVASGTSSRHVKAIADYLTEEVKKRGVQPMGVEGTDAAEWVLVDLGDVVVHVMQPQARNFYDLERLWGKPEGQAH</sequence>
<dbReference type="PANTHER" id="PTHR21043">
    <property type="entry name" value="IOJAP SUPERFAMILY ORTHOLOG"/>
    <property type="match status" value="1"/>
</dbReference>
<protein>
    <recommendedName>
        <fullName evidence="2">Ribosomal silencing factor RsfS</fullName>
    </recommendedName>
</protein>
<dbReference type="Gene3D" id="3.30.460.10">
    <property type="entry name" value="Beta Polymerase, domain 2"/>
    <property type="match status" value="1"/>
</dbReference>
<keyword evidence="2" id="KW-0963">Cytoplasm</keyword>